<evidence type="ECO:0000313" key="3">
    <source>
        <dbReference type="Proteomes" id="UP000007820"/>
    </source>
</evidence>
<dbReference type="InterPro" id="IPR010093">
    <property type="entry name" value="SinI_DNA-bd"/>
</dbReference>
<gene>
    <name evidence="2" type="ORF">HMPREF9136_2461</name>
</gene>
<organism evidence="2 3">
    <name type="scientific">Prevotella dentalis (strain ATCC 49559 / DSM 3688 / JCM 13448 / NCTC 12043 / ES 2772)</name>
    <name type="common">Mitsuokella dentalis</name>
    <dbReference type="NCBI Taxonomy" id="908937"/>
    <lineage>
        <taxon>Bacteria</taxon>
        <taxon>Pseudomonadati</taxon>
        <taxon>Bacteroidota</taxon>
        <taxon>Bacteroidia</taxon>
        <taxon>Bacteroidales</taxon>
        <taxon>Prevotellaceae</taxon>
        <taxon>Prevotella</taxon>
    </lineage>
</organism>
<proteinExistence type="predicted"/>
<dbReference type="Pfam" id="PF12728">
    <property type="entry name" value="HTH_17"/>
    <property type="match status" value="1"/>
</dbReference>
<evidence type="ECO:0000313" key="2">
    <source>
        <dbReference type="EMBL" id="EGQ11900.1"/>
    </source>
</evidence>
<dbReference type="NCBIfam" id="TIGR01764">
    <property type="entry name" value="excise"/>
    <property type="match status" value="1"/>
</dbReference>
<dbReference type="GO" id="GO:0003677">
    <property type="term" value="F:DNA binding"/>
    <property type="evidence" value="ECO:0007669"/>
    <property type="project" value="InterPro"/>
</dbReference>
<protein>
    <submittedName>
        <fullName evidence="2">Putative excisionase</fullName>
    </submittedName>
</protein>
<evidence type="ECO:0000259" key="1">
    <source>
        <dbReference type="Pfam" id="PF12728"/>
    </source>
</evidence>
<dbReference type="InterPro" id="IPR041657">
    <property type="entry name" value="HTH_17"/>
</dbReference>
<dbReference type="EMBL" id="AFPW01000047">
    <property type="protein sequence ID" value="EGQ11900.1"/>
    <property type="molecule type" value="Genomic_DNA"/>
</dbReference>
<reference evidence="2 3" key="1">
    <citation type="submission" date="2011-04" db="EMBL/GenBank/DDBJ databases">
        <authorList>
            <person name="Muzny D."/>
            <person name="Qin X."/>
            <person name="Deng J."/>
            <person name="Jiang H."/>
            <person name="Liu Y."/>
            <person name="Qu J."/>
            <person name="Song X.-Z."/>
            <person name="Zhang L."/>
            <person name="Thornton R."/>
            <person name="Coyle M."/>
            <person name="Francisco L."/>
            <person name="Jackson L."/>
            <person name="Javaid M."/>
            <person name="Korchina V."/>
            <person name="Kovar C."/>
            <person name="Mata R."/>
            <person name="Mathew T."/>
            <person name="Ngo R."/>
            <person name="Nguyen L."/>
            <person name="Nguyen N."/>
            <person name="Okwuonu G."/>
            <person name="Ongeri F."/>
            <person name="Pham C."/>
            <person name="Simmons D."/>
            <person name="Wilczek-Boney K."/>
            <person name="Hale W."/>
            <person name="Jakkamsetti A."/>
            <person name="Pham P."/>
            <person name="Ruth R."/>
            <person name="San Lucas F."/>
            <person name="Warren J."/>
            <person name="Zhang J."/>
            <person name="Zhao Z."/>
            <person name="Zhou C."/>
            <person name="Zhu D."/>
            <person name="Lee S."/>
            <person name="Bess C."/>
            <person name="Blankenburg K."/>
            <person name="Forbes L."/>
            <person name="Fu Q."/>
            <person name="Gubbala S."/>
            <person name="Hirani K."/>
            <person name="Jayaseelan J.C."/>
            <person name="Lara F."/>
            <person name="Munidasa M."/>
            <person name="Palculict T."/>
            <person name="Patil S."/>
            <person name="Pu L.-L."/>
            <person name="Saada N."/>
            <person name="Tang L."/>
            <person name="Weissenberger G."/>
            <person name="Zhu Y."/>
            <person name="Hemphill L."/>
            <person name="Shang Y."/>
            <person name="Youmans B."/>
            <person name="Ayvaz T."/>
            <person name="Ross M."/>
            <person name="Santibanez J."/>
            <person name="Aqrawi P."/>
            <person name="Gross S."/>
            <person name="Joshi V."/>
            <person name="Fowler G."/>
            <person name="Nazareth L."/>
            <person name="Reid J."/>
            <person name="Worley K."/>
            <person name="Petrosino J."/>
            <person name="Highlander S."/>
            <person name="Gibbs R."/>
        </authorList>
    </citation>
    <scope>NUCLEOTIDE SEQUENCE [LARGE SCALE GENOMIC DNA]</scope>
    <source>
        <strain evidence="2 3">DSM 3688</strain>
    </source>
</reference>
<dbReference type="RefSeq" id="WP_005847509.1">
    <property type="nucleotide sequence ID" value="NC_019968.1"/>
</dbReference>
<name>F9D6I3_PREDD</name>
<accession>F9D6I3</accession>
<feature type="domain" description="Helix-turn-helix" evidence="1">
    <location>
        <begin position="24"/>
        <end position="73"/>
    </location>
</feature>
<dbReference type="STRING" id="908937.Prede_2359"/>
<dbReference type="Proteomes" id="UP000007820">
    <property type="component" value="Unassembled WGS sequence"/>
</dbReference>
<dbReference type="AlphaFoldDB" id="F9D6I3"/>
<dbReference type="eggNOG" id="COG3311">
    <property type="taxonomic scope" value="Bacteria"/>
</dbReference>
<sequence length="96" mass="10728">METMTQEAANRIAYRVAINTKPILTFDEACLYMGMSKSALYKVTSSKEIPFSKPNGKMIYFKRTDVDGWLLSNMSATATELADKAMAYTQKKGGKQ</sequence>
<dbReference type="OrthoDB" id="597977at2"/>
<comment type="caution">
    <text evidence="2">The sequence shown here is derived from an EMBL/GenBank/DDBJ whole genome shotgun (WGS) entry which is preliminary data.</text>
</comment>